<dbReference type="EMBL" id="CP002583">
    <property type="protein sequence ID" value="ADZ92588.1"/>
    <property type="molecule type" value="Genomic_DNA"/>
</dbReference>
<dbReference type="KEGG" id="mme:Marme_3372"/>
<evidence type="ECO:0000313" key="3">
    <source>
        <dbReference type="Proteomes" id="UP000001062"/>
    </source>
</evidence>
<dbReference type="RefSeq" id="WP_013662490.1">
    <property type="nucleotide sequence ID" value="NC_015276.1"/>
</dbReference>
<reference evidence="2 3" key="1">
    <citation type="journal article" date="2012" name="Stand. Genomic Sci.">
        <title>Complete genome sequence of the melanogenic marine bacterium Marinomonas mediterranea type strain (MMB-1(T)).</title>
        <authorList>
            <person name="Lucas-Elio P."/>
            <person name="Goodwin L."/>
            <person name="Woyke T."/>
            <person name="Pitluck S."/>
            <person name="Nolan M."/>
            <person name="Kyrpides N.C."/>
            <person name="Detter J.C."/>
            <person name="Copeland A."/>
            <person name="Teshima H."/>
            <person name="Bruce D."/>
            <person name="Detter C."/>
            <person name="Tapia R."/>
            <person name="Han S."/>
            <person name="Land M.L."/>
            <person name="Ivanova N."/>
            <person name="Mikhailova N."/>
            <person name="Johnston A.W."/>
            <person name="Sanchez-Amat A."/>
        </authorList>
    </citation>
    <scope>NUCLEOTIDE SEQUENCE [LARGE SCALE GENOMIC DNA]</scope>
    <source>
        <strain evidence="3">ATCC 700492 / JCM 21426 / NBRC 103028 / MMB-1</strain>
    </source>
</reference>
<dbReference type="AlphaFoldDB" id="F2K4U5"/>
<dbReference type="Proteomes" id="UP000001062">
    <property type="component" value="Chromosome"/>
</dbReference>
<keyword evidence="3" id="KW-1185">Reference proteome</keyword>
<evidence type="ECO:0000256" key="1">
    <source>
        <dbReference type="SAM" id="Phobius"/>
    </source>
</evidence>
<accession>F2K4U5</accession>
<feature type="transmembrane region" description="Helical" evidence="1">
    <location>
        <begin position="6"/>
        <end position="27"/>
    </location>
</feature>
<name>F2K4U5_MARM1</name>
<keyword evidence="1" id="KW-0472">Membrane</keyword>
<protein>
    <recommendedName>
        <fullName evidence="4">General secretion pathway protein N</fullName>
    </recommendedName>
</protein>
<dbReference type="HOGENOM" id="CLU_1119120_0_0_6"/>
<keyword evidence="1" id="KW-0812">Transmembrane</keyword>
<evidence type="ECO:0000313" key="2">
    <source>
        <dbReference type="EMBL" id="ADZ92588.1"/>
    </source>
</evidence>
<evidence type="ECO:0008006" key="4">
    <source>
        <dbReference type="Google" id="ProtNLM"/>
    </source>
</evidence>
<gene>
    <name evidence="2" type="ordered locus">Marme_3372</name>
</gene>
<dbReference type="OrthoDB" id="6105274at2"/>
<organism evidence="2 3">
    <name type="scientific">Marinomonas mediterranea (strain ATCC 700492 / JCM 21426 / NBRC 103028 / MMB-1)</name>
    <dbReference type="NCBI Taxonomy" id="717774"/>
    <lineage>
        <taxon>Bacteria</taxon>
        <taxon>Pseudomonadati</taxon>
        <taxon>Pseudomonadota</taxon>
        <taxon>Gammaproteobacteria</taxon>
        <taxon>Oceanospirillales</taxon>
        <taxon>Oceanospirillaceae</taxon>
        <taxon>Marinomonas</taxon>
    </lineage>
</organism>
<proteinExistence type="predicted"/>
<sequence>MTTRRVVTHTIWIILVLCASVSWYLPLNYWQPLIQRLALSPQISIQTLEGHWWGGQANIKVPKLKGLISIRWNGVPLFNNADINIEHNQFQILGGARADGEGVSFDIDYARVKADIANPMLSAQRVGLSGLPIYLSKWQANWNWGVLMPTSISGEGHWSSGDIFFRNGNRSQKAVVSNWQLLVITQENQPRFGLLNAKGDKMVDIKGLDNDEFELSIMPAFLKALGMNWTGDPTYPAFVLVQPIELSM</sequence>
<keyword evidence="1" id="KW-1133">Transmembrane helix</keyword>
<dbReference type="PATRIC" id="fig|717774.3.peg.3471"/>
<dbReference type="STRING" id="717774.Marme_3372"/>